<dbReference type="Pfam" id="PF19425">
    <property type="entry name" value="Csd3_N2"/>
    <property type="match status" value="1"/>
</dbReference>
<comment type="caution">
    <text evidence="12">The sequence shown here is derived from an EMBL/GenBank/DDBJ whole genome shotgun (WGS) entry which is preliminary data.</text>
</comment>
<dbReference type="InterPro" id="IPR050570">
    <property type="entry name" value="Cell_wall_metabolism_enzyme"/>
</dbReference>
<keyword evidence="7" id="KW-0482">Metalloprotease</keyword>
<evidence type="ECO:0000256" key="1">
    <source>
        <dbReference type="ARBA" id="ARBA00001947"/>
    </source>
</evidence>
<dbReference type="InterPro" id="IPR011055">
    <property type="entry name" value="Dup_hybrid_motif"/>
</dbReference>
<accession>A0ABX3KVS1</accession>
<evidence type="ECO:0000256" key="5">
    <source>
        <dbReference type="ARBA" id="ARBA00022801"/>
    </source>
</evidence>
<dbReference type="InterPro" id="IPR045834">
    <property type="entry name" value="Csd3_N2"/>
</dbReference>
<comment type="subcellular location">
    <subcellularLocation>
        <location evidence="2">Cell envelope</location>
    </subcellularLocation>
</comment>
<sequence length="507" mass="56733">MRHVKLARDRRKRKSRIKAVIFFMAILLITLGTILSLKENVESPGLVIETALNNDDTEYQSLHPQNVNSPNNQETSSSNHTEKSAVENSDVLKEGNGTIPKAEHEGEATSYYDDLEAQDDEADEVKPSFDELDDLPPEAQSALNDILDAADQAIRISDQFSHTVVRGDTLKDVLELSGLDESTANQLLAGYPEFKNLKAGQQFYWILDNQDRLEYLNWLVSEKEERIYERQDDGKFKRQILTKKSQWKKETLKGQVNGSFAGSLRALGLDSRQINQLITALQWQVSLQKLKKGTKFAVLVSREYLGDKLTGQGNVEAIHILANGKSYYAIQAANGRYYNRQGETLGKGFARYPLQRQARISSPFNPNRRHPITGRVRPHKGIDFSLPVGSPVIAPADAMVEKVAYQARGAGRYIVLRHGREYQTVYMHLSKPLVRAGQTVKKGERIALSGNTGMSTGPHLHYEFHINGRAVNPATVKLPGGNSSMGTAERRQFLVRAVAAERALRLQ</sequence>
<feature type="compositionally biased region" description="Basic and acidic residues" evidence="8">
    <location>
        <begin position="80"/>
        <end position="93"/>
    </location>
</feature>
<dbReference type="EMBL" id="MLAA01000040">
    <property type="protein sequence ID" value="OOF67571.1"/>
    <property type="molecule type" value="Genomic_DNA"/>
</dbReference>
<reference evidence="12 13" key="1">
    <citation type="submission" date="2016-10" db="EMBL/GenBank/DDBJ databases">
        <title>Rodentibacter gen. nov. and new species.</title>
        <authorList>
            <person name="Christensen H."/>
        </authorList>
    </citation>
    <scope>NUCLEOTIDE SEQUENCE [LARGE SCALE GENOMIC DNA]</scope>
    <source>
        <strain evidence="12 13">1998236014</strain>
    </source>
</reference>
<keyword evidence="3" id="KW-0645">Protease</keyword>
<dbReference type="CDD" id="cd12797">
    <property type="entry name" value="M23_peptidase"/>
    <property type="match status" value="1"/>
</dbReference>
<protein>
    <submittedName>
        <fullName evidence="12">Peptidase M23</fullName>
    </submittedName>
</protein>
<organism evidence="12 13">
    <name type="scientific">Rodentibacter caecimuris</name>
    <dbReference type="NCBI Taxonomy" id="1796644"/>
    <lineage>
        <taxon>Bacteria</taxon>
        <taxon>Pseudomonadati</taxon>
        <taxon>Pseudomonadota</taxon>
        <taxon>Gammaproteobacteria</taxon>
        <taxon>Pasteurellales</taxon>
        <taxon>Pasteurellaceae</taxon>
        <taxon>Rodentibacter</taxon>
    </lineage>
</organism>
<dbReference type="Proteomes" id="UP000188820">
    <property type="component" value="Unassembled WGS sequence"/>
</dbReference>
<dbReference type="Gene3D" id="2.70.70.10">
    <property type="entry name" value="Glucose Permease (Domain IIA)"/>
    <property type="match status" value="1"/>
</dbReference>
<feature type="domain" description="M23ase beta-sheet core" evidence="10">
    <location>
        <begin position="378"/>
        <end position="473"/>
    </location>
</feature>
<feature type="transmembrane region" description="Helical" evidence="9">
    <location>
        <begin position="20"/>
        <end position="37"/>
    </location>
</feature>
<evidence type="ECO:0000259" key="10">
    <source>
        <dbReference type="Pfam" id="PF01551"/>
    </source>
</evidence>
<comment type="cofactor">
    <cofactor evidence="1">
        <name>Zn(2+)</name>
        <dbReference type="ChEBI" id="CHEBI:29105"/>
    </cofactor>
</comment>
<dbReference type="Gene3D" id="3.10.450.350">
    <property type="match status" value="2"/>
</dbReference>
<dbReference type="InterPro" id="IPR016047">
    <property type="entry name" value="M23ase_b-sheet_dom"/>
</dbReference>
<dbReference type="Pfam" id="PF01551">
    <property type="entry name" value="Peptidase_M23"/>
    <property type="match status" value="1"/>
</dbReference>
<name>A0ABX3KVS1_9PAST</name>
<keyword evidence="9" id="KW-0472">Membrane</keyword>
<evidence type="ECO:0000256" key="6">
    <source>
        <dbReference type="ARBA" id="ARBA00022833"/>
    </source>
</evidence>
<dbReference type="NCBIfam" id="NF008652">
    <property type="entry name" value="PRK11649.1"/>
    <property type="match status" value="1"/>
</dbReference>
<gene>
    <name evidence="12" type="ORF">BKG89_09450</name>
</gene>
<keyword evidence="5" id="KW-0378">Hydrolase</keyword>
<keyword evidence="9" id="KW-1133">Transmembrane helix</keyword>
<evidence type="ECO:0000313" key="13">
    <source>
        <dbReference type="Proteomes" id="UP000188820"/>
    </source>
</evidence>
<evidence type="ECO:0000313" key="12">
    <source>
        <dbReference type="EMBL" id="OOF67571.1"/>
    </source>
</evidence>
<keyword evidence="9" id="KW-0812">Transmembrane</keyword>
<evidence type="ECO:0000259" key="11">
    <source>
        <dbReference type="Pfam" id="PF19425"/>
    </source>
</evidence>
<proteinExistence type="predicted"/>
<feature type="domain" description="Csd3-like second N-terminal" evidence="11">
    <location>
        <begin position="245"/>
        <end position="366"/>
    </location>
</feature>
<evidence type="ECO:0000256" key="9">
    <source>
        <dbReference type="SAM" id="Phobius"/>
    </source>
</evidence>
<evidence type="ECO:0000256" key="4">
    <source>
        <dbReference type="ARBA" id="ARBA00022723"/>
    </source>
</evidence>
<dbReference type="PANTHER" id="PTHR21666:SF292">
    <property type="entry name" value="MUREIN DD-ENDOPEPTIDASE MEPM"/>
    <property type="match status" value="1"/>
</dbReference>
<evidence type="ECO:0000256" key="3">
    <source>
        <dbReference type="ARBA" id="ARBA00022670"/>
    </source>
</evidence>
<dbReference type="PANTHER" id="PTHR21666">
    <property type="entry name" value="PEPTIDASE-RELATED"/>
    <property type="match status" value="1"/>
</dbReference>
<evidence type="ECO:0000256" key="7">
    <source>
        <dbReference type="ARBA" id="ARBA00023049"/>
    </source>
</evidence>
<feature type="region of interest" description="Disordered" evidence="8">
    <location>
        <begin position="59"/>
        <end position="107"/>
    </location>
</feature>
<dbReference type="SUPFAM" id="SSF51261">
    <property type="entry name" value="Duplicated hybrid motif"/>
    <property type="match status" value="1"/>
</dbReference>
<evidence type="ECO:0000256" key="8">
    <source>
        <dbReference type="SAM" id="MobiDB-lite"/>
    </source>
</evidence>
<dbReference type="RefSeq" id="WP_077464396.1">
    <property type="nucleotide sequence ID" value="NZ_MLAA01000040.1"/>
</dbReference>
<keyword evidence="13" id="KW-1185">Reference proteome</keyword>
<feature type="compositionally biased region" description="Polar residues" evidence="8">
    <location>
        <begin position="59"/>
        <end position="79"/>
    </location>
</feature>
<keyword evidence="6" id="KW-0862">Zinc</keyword>
<evidence type="ECO:0000256" key="2">
    <source>
        <dbReference type="ARBA" id="ARBA00004196"/>
    </source>
</evidence>
<keyword evidence="4" id="KW-0479">Metal-binding</keyword>